<dbReference type="GO" id="GO:0004508">
    <property type="term" value="F:steroid 17-alpha-monooxygenase activity"/>
    <property type="evidence" value="ECO:0007669"/>
    <property type="project" value="TreeGrafter"/>
</dbReference>
<evidence type="ECO:0000256" key="11">
    <source>
        <dbReference type="ARBA" id="ARBA00022617"/>
    </source>
</evidence>
<dbReference type="CDD" id="cd05082">
    <property type="entry name" value="PTKc_Csk"/>
    <property type="match status" value="1"/>
</dbReference>
<dbReference type="GO" id="GO:0042446">
    <property type="term" value="P:hormone biosynthetic process"/>
    <property type="evidence" value="ECO:0007669"/>
    <property type="project" value="TreeGrafter"/>
</dbReference>
<feature type="binding site" evidence="33">
    <location>
        <position position="735"/>
    </location>
    <ligand>
        <name>ATP</name>
        <dbReference type="ChEBI" id="CHEBI:30616"/>
    </ligand>
</feature>
<keyword evidence="10" id="KW-0597">Phosphoprotein</keyword>
<proteinExistence type="inferred from homology"/>
<dbReference type="PRINTS" id="PR00385">
    <property type="entry name" value="P450"/>
</dbReference>
<dbReference type="InterPro" id="IPR017441">
    <property type="entry name" value="Protein_kinase_ATP_BS"/>
</dbReference>
<dbReference type="SUPFAM" id="SSF55550">
    <property type="entry name" value="SH2 domain"/>
    <property type="match status" value="1"/>
</dbReference>
<dbReference type="OrthoDB" id="346907at2759"/>
<comment type="cofactor">
    <cofactor evidence="3 30">
        <name>heme</name>
        <dbReference type="ChEBI" id="CHEBI:30413"/>
    </cofactor>
</comment>
<keyword evidence="26 35" id="KW-0472">Membrane</keyword>
<dbReference type="GO" id="GO:0050776">
    <property type="term" value="P:regulation of immune response"/>
    <property type="evidence" value="ECO:0007669"/>
    <property type="project" value="UniProtKB-ARBA"/>
</dbReference>
<dbReference type="SMART" id="SM00326">
    <property type="entry name" value="SH3"/>
    <property type="match status" value="1"/>
</dbReference>
<keyword evidence="17 33" id="KW-0067">ATP-binding</keyword>
<keyword evidence="20" id="KW-0391">Immunity</keyword>
<comment type="similarity">
    <text evidence="7">Belongs to the cytochrome P450 family.</text>
</comment>
<evidence type="ECO:0000256" key="13">
    <source>
        <dbReference type="ARBA" id="ARBA00022723"/>
    </source>
</evidence>
<keyword evidence="35" id="KW-0812">Transmembrane</keyword>
<evidence type="ECO:0000256" key="31">
    <source>
        <dbReference type="PROSITE-ProRule" id="PRU00191"/>
    </source>
</evidence>
<evidence type="ECO:0000256" key="29">
    <source>
        <dbReference type="ARBA" id="ARBA00051245"/>
    </source>
</evidence>
<dbReference type="PROSITE" id="PS50011">
    <property type="entry name" value="PROTEIN_KINASE_DOM"/>
    <property type="match status" value="1"/>
</dbReference>
<evidence type="ECO:0000256" key="15">
    <source>
        <dbReference type="ARBA" id="ARBA00022777"/>
    </source>
</evidence>
<feature type="domain" description="SH3" evidence="37">
    <location>
        <begin position="522"/>
        <end position="583"/>
    </location>
</feature>
<dbReference type="Gene3D" id="2.30.30.40">
    <property type="entry name" value="SH3 Domains"/>
    <property type="match status" value="1"/>
</dbReference>
<dbReference type="InterPro" id="IPR002401">
    <property type="entry name" value="Cyt_P450_E_grp-I"/>
</dbReference>
<dbReference type="PROSITE" id="PS00109">
    <property type="entry name" value="PROTEIN_KINASE_TYR"/>
    <property type="match status" value="1"/>
</dbReference>
<keyword evidence="23 30" id="KW-0408">Iron</keyword>
<dbReference type="InterPro" id="IPR000980">
    <property type="entry name" value="SH2"/>
</dbReference>
<feature type="binding site" description="axial binding residue" evidence="30">
    <location>
        <position position="468"/>
    </location>
    <ligand>
        <name>heme</name>
        <dbReference type="ChEBI" id="CHEBI:30413"/>
    </ligand>
    <ligandPart>
        <name>Fe</name>
        <dbReference type="ChEBI" id="CHEBI:18248"/>
    </ligandPart>
</feature>
<organism evidence="39 40">
    <name type="scientific">Zosterops borbonicus</name>
    <dbReference type="NCBI Taxonomy" id="364589"/>
    <lineage>
        <taxon>Eukaryota</taxon>
        <taxon>Metazoa</taxon>
        <taxon>Chordata</taxon>
        <taxon>Craniata</taxon>
        <taxon>Vertebrata</taxon>
        <taxon>Euteleostomi</taxon>
        <taxon>Archelosauria</taxon>
        <taxon>Archosauria</taxon>
        <taxon>Dinosauria</taxon>
        <taxon>Saurischia</taxon>
        <taxon>Theropoda</taxon>
        <taxon>Coelurosauria</taxon>
        <taxon>Aves</taxon>
        <taxon>Neognathae</taxon>
        <taxon>Neoaves</taxon>
        <taxon>Telluraves</taxon>
        <taxon>Australaves</taxon>
        <taxon>Passeriformes</taxon>
        <taxon>Sylvioidea</taxon>
        <taxon>Zosteropidae</taxon>
        <taxon>Zosterops</taxon>
    </lineage>
</organism>
<dbReference type="Proteomes" id="UP000796761">
    <property type="component" value="Unassembled WGS sequence"/>
</dbReference>
<dbReference type="InterPro" id="IPR001452">
    <property type="entry name" value="SH3_domain"/>
</dbReference>
<keyword evidence="9" id="KW-0963">Cytoplasm</keyword>
<keyword evidence="27 34" id="KW-0829">Tyrosine-protein kinase</keyword>
<dbReference type="PROSITE" id="PS50001">
    <property type="entry name" value="SH2"/>
    <property type="match status" value="1"/>
</dbReference>
<evidence type="ECO:0000256" key="1">
    <source>
        <dbReference type="ARBA" id="ARBA00001936"/>
    </source>
</evidence>
<evidence type="ECO:0000256" key="30">
    <source>
        <dbReference type="PIRSR" id="PIRSR602401-1"/>
    </source>
</evidence>
<dbReference type="GO" id="GO:0005524">
    <property type="term" value="F:ATP binding"/>
    <property type="evidence" value="ECO:0007669"/>
    <property type="project" value="UniProtKB-UniRule"/>
</dbReference>
<evidence type="ECO:0000256" key="3">
    <source>
        <dbReference type="ARBA" id="ARBA00001971"/>
    </source>
</evidence>
<evidence type="ECO:0000259" key="37">
    <source>
        <dbReference type="PROSITE" id="PS50002"/>
    </source>
</evidence>
<dbReference type="InterPro" id="IPR035027">
    <property type="entry name" value="Csk-like_SH2"/>
</dbReference>
<sequence>MLKAAMSLVGSPGAVSATEVLLVAAVFCLVFAVLQWLQQQQPVPEGLRRPPGPRGYPVLGNVLELRKDPHLVLTRLSRRYGDVMEVRIGSRPVLVLSGLDTIRQALVKQGEDFMGRPDLYSFRFVADGQSLTFSPDSGEVWRARRKLAQSALKSFSIAPSPTSSSSCLLEEHVSKEAEYLVTKFLQVMEEEKRFEPYRYLVVSVANVICAMCFGKRYEHEDQELLRLVNSTEDFIDVTAAGNPADFIPVLRYLPSRSMKLFLEFNRYFLSFLQKRVKEHYDTYDKNNIRDITDSLIEQCLDKKLGTNTAMQIPKEKIVNLVNDLFGAGFDTVTTALSWSLMYLVTYPNIQRKIQEELDQTIGRERRPRLSDRGTLPYTEAFILEMFRHSSFLPFTIPHSTTKDTVLNGYYIPKDRCVFVNQWQVNHDEKLWKNPETFSPERFLSADGTKVNKDDGEKVLLFGLGKRRCIGENIARWQVFLFLATLLQQLEFSVCKGSRVDMTPLYGLSLKHKRCEHFQAVWPSGTECIAKYNFHGTAEQDLPFSKGDVLTIVAVTKDPNWYKAKNKVGREGIIPANYVQKREGVKAGIKLSLMPWFHGKITREQAERLLYPPETGLFLVRESTNYPGDYTLCVSCEGKVEHYRIIYSSSKLSIDEEVYFENLMQLVEHYTTDADGLCTRLIKPKLMEGTVAAQDEFSRSGWALNMKDLKLLQIIGKGEFGDVMLGDYRGNKVAVKCIKNDATAQAFLAEASVMTQLRHSNLVQLLGVIVEEKSGLYIVTEYMAKGSLVDYLRSRGRSVLGADCLLKFSLDVCEAMEYLEANNFVHRDLAARNVLVSEDNIAKVSDFGLTKEASSTQDTGKLPVKWTAPEALREKKFSTKSDVWSFGILLWEIYSFGRVPYPRIPLKDVVPRVEKGYKMDAPDGCPAVVYEVMKKCWTLDPGHRPSFHQLREQLVHIKEKELYL</sequence>
<keyword evidence="16" id="KW-0256">Endoplasmic reticulum</keyword>
<dbReference type="FunFam" id="2.30.30.40:FF:000146">
    <property type="entry name" value="Tyrosine-protein kinase"/>
    <property type="match status" value="1"/>
</dbReference>
<keyword evidence="40" id="KW-1185">Reference proteome</keyword>
<dbReference type="InterPro" id="IPR000719">
    <property type="entry name" value="Prot_kinase_dom"/>
</dbReference>
<dbReference type="GO" id="GO:0002250">
    <property type="term" value="P:adaptive immune response"/>
    <property type="evidence" value="ECO:0007669"/>
    <property type="project" value="UniProtKB-KW"/>
</dbReference>
<evidence type="ECO:0000256" key="35">
    <source>
        <dbReference type="SAM" id="Phobius"/>
    </source>
</evidence>
<evidence type="ECO:0000256" key="24">
    <source>
        <dbReference type="ARBA" id="ARBA00023033"/>
    </source>
</evidence>
<feature type="domain" description="SH2" evidence="36">
    <location>
        <begin position="595"/>
        <end position="684"/>
    </location>
</feature>
<dbReference type="PANTHER" id="PTHR24289">
    <property type="entry name" value="STEROID 17-ALPHA-HYDROXYLASE/17,20 LYASE"/>
    <property type="match status" value="1"/>
</dbReference>
<dbReference type="FunFam" id="1.10.510.10:FF:000272">
    <property type="entry name" value="Tyrosine-protein kinase"/>
    <property type="match status" value="1"/>
</dbReference>
<dbReference type="InterPro" id="IPR001128">
    <property type="entry name" value="Cyt_P450"/>
</dbReference>
<dbReference type="CDD" id="cd09937">
    <property type="entry name" value="SH2_csk_like"/>
    <property type="match status" value="1"/>
</dbReference>
<dbReference type="FunFam" id="3.30.200.20:FF:000053">
    <property type="entry name" value="Tyrosine-protein kinase"/>
    <property type="match status" value="1"/>
</dbReference>
<dbReference type="PROSITE" id="PS00086">
    <property type="entry name" value="CYTOCHROME_P450"/>
    <property type="match status" value="1"/>
</dbReference>
<evidence type="ECO:0000256" key="5">
    <source>
        <dbReference type="ARBA" id="ARBA00004406"/>
    </source>
</evidence>
<comment type="cofactor">
    <cofactor evidence="2">
        <name>Mg(2+)</name>
        <dbReference type="ChEBI" id="CHEBI:18420"/>
    </cofactor>
</comment>
<dbReference type="GO" id="GO:0005506">
    <property type="term" value="F:iron ion binding"/>
    <property type="evidence" value="ECO:0007669"/>
    <property type="project" value="InterPro"/>
</dbReference>
<feature type="transmembrane region" description="Helical" evidence="35">
    <location>
        <begin position="20"/>
        <end position="37"/>
    </location>
</feature>
<comment type="caution">
    <text evidence="39">The sequence shown here is derived from an EMBL/GenBank/DDBJ whole genome shotgun (WGS) entry which is preliminary data.</text>
</comment>
<keyword evidence="25" id="KW-1064">Adaptive immunity</keyword>
<dbReference type="InterPro" id="IPR036028">
    <property type="entry name" value="SH3-like_dom_sf"/>
</dbReference>
<dbReference type="InterPro" id="IPR036860">
    <property type="entry name" value="SH2_dom_sf"/>
</dbReference>
<evidence type="ECO:0000256" key="9">
    <source>
        <dbReference type="ARBA" id="ARBA00022490"/>
    </source>
</evidence>
<evidence type="ECO:0000256" key="32">
    <source>
        <dbReference type="PROSITE-ProRule" id="PRU00192"/>
    </source>
</evidence>
<evidence type="ECO:0000256" key="25">
    <source>
        <dbReference type="ARBA" id="ARBA00023130"/>
    </source>
</evidence>
<evidence type="ECO:0000313" key="40">
    <source>
        <dbReference type="Proteomes" id="UP000796761"/>
    </source>
</evidence>
<dbReference type="CDD" id="cd20676">
    <property type="entry name" value="CYP1A"/>
    <property type="match status" value="1"/>
</dbReference>
<dbReference type="FunFam" id="1.10.630.10:FF:000002">
    <property type="entry name" value="Cytochrome P450 1A1"/>
    <property type="match status" value="1"/>
</dbReference>
<dbReference type="Pfam" id="PF00018">
    <property type="entry name" value="SH3_1"/>
    <property type="match status" value="1"/>
</dbReference>
<dbReference type="InterPro" id="IPR020635">
    <property type="entry name" value="Tyr_kinase_cat_dom"/>
</dbReference>
<dbReference type="SUPFAM" id="SSF50044">
    <property type="entry name" value="SH3-domain"/>
    <property type="match status" value="1"/>
</dbReference>
<accession>A0A8K1G7K1</accession>
<evidence type="ECO:0000256" key="2">
    <source>
        <dbReference type="ARBA" id="ARBA00001946"/>
    </source>
</evidence>
<dbReference type="SMART" id="SM00252">
    <property type="entry name" value="SH2"/>
    <property type="match status" value="1"/>
</dbReference>
<evidence type="ECO:0000256" key="34">
    <source>
        <dbReference type="RuleBase" id="RU362096"/>
    </source>
</evidence>
<evidence type="ECO:0000256" key="18">
    <source>
        <dbReference type="ARBA" id="ARBA00022842"/>
    </source>
</evidence>
<dbReference type="GO" id="GO:0004715">
    <property type="term" value="F:non-membrane spanning protein tyrosine kinase activity"/>
    <property type="evidence" value="ECO:0007669"/>
    <property type="project" value="UniProtKB-EC"/>
</dbReference>
<comment type="similarity">
    <text evidence="34">Belongs to the protein kinase superfamily. Tyr protein kinase family.</text>
</comment>
<dbReference type="InterPro" id="IPR036396">
    <property type="entry name" value="Cyt_P450_sf"/>
</dbReference>
<dbReference type="InterPro" id="IPR017972">
    <property type="entry name" value="Cyt_P450_CS"/>
</dbReference>
<evidence type="ECO:0000259" key="36">
    <source>
        <dbReference type="PROSITE" id="PS50001"/>
    </source>
</evidence>
<dbReference type="SUPFAM" id="SSF48264">
    <property type="entry name" value="Cytochrome P450"/>
    <property type="match status" value="1"/>
</dbReference>
<dbReference type="InterPro" id="IPR008266">
    <property type="entry name" value="Tyr_kinase_AS"/>
</dbReference>
<dbReference type="SMART" id="SM00219">
    <property type="entry name" value="TyrKc"/>
    <property type="match status" value="1"/>
</dbReference>
<dbReference type="AlphaFoldDB" id="A0A8K1G7K1"/>
<dbReference type="InterPro" id="IPR008066">
    <property type="entry name" value="Cyt_P450_E_grp-I_CYP1"/>
</dbReference>
<keyword evidence="35" id="KW-1133">Transmembrane helix</keyword>
<evidence type="ECO:0000259" key="38">
    <source>
        <dbReference type="PROSITE" id="PS50011"/>
    </source>
</evidence>
<evidence type="ECO:0000256" key="8">
    <source>
        <dbReference type="ARBA" id="ARBA00022443"/>
    </source>
</evidence>
<dbReference type="GO" id="GO:0020037">
    <property type="term" value="F:heme binding"/>
    <property type="evidence" value="ECO:0007669"/>
    <property type="project" value="InterPro"/>
</dbReference>
<evidence type="ECO:0000256" key="22">
    <source>
        <dbReference type="ARBA" id="ARBA00023002"/>
    </source>
</evidence>
<dbReference type="PROSITE" id="PS50002">
    <property type="entry name" value="SH3"/>
    <property type="match status" value="1"/>
</dbReference>
<keyword evidence="24" id="KW-0503">Monooxygenase</keyword>
<dbReference type="PRINTS" id="PR00463">
    <property type="entry name" value="EP450I"/>
</dbReference>
<dbReference type="GO" id="GO:0005789">
    <property type="term" value="C:endoplasmic reticulum membrane"/>
    <property type="evidence" value="ECO:0007669"/>
    <property type="project" value="UniProtKB-SubCell"/>
</dbReference>
<dbReference type="InterPro" id="IPR001245">
    <property type="entry name" value="Ser-Thr/Tyr_kinase_cat_dom"/>
</dbReference>
<dbReference type="SUPFAM" id="SSF56112">
    <property type="entry name" value="Protein kinase-like (PK-like)"/>
    <property type="match status" value="1"/>
</dbReference>
<evidence type="ECO:0000256" key="6">
    <source>
        <dbReference type="ARBA" id="ARBA00004496"/>
    </source>
</evidence>
<keyword evidence="8 32" id="KW-0728">SH3 domain</keyword>
<comment type="cofactor">
    <cofactor evidence="1">
        <name>Mn(2+)</name>
        <dbReference type="ChEBI" id="CHEBI:29035"/>
    </cofactor>
</comment>
<dbReference type="PRINTS" id="PR00109">
    <property type="entry name" value="TYRKINASE"/>
</dbReference>
<dbReference type="GO" id="GO:0006805">
    <property type="term" value="P:xenobiotic metabolic process"/>
    <property type="evidence" value="ECO:0007669"/>
    <property type="project" value="UniProtKB-ARBA"/>
</dbReference>
<keyword evidence="14 33" id="KW-0547">Nucleotide-binding</keyword>
<evidence type="ECO:0000256" key="27">
    <source>
        <dbReference type="ARBA" id="ARBA00023137"/>
    </source>
</evidence>
<dbReference type="PRINTS" id="PR01683">
    <property type="entry name" value="EP450ICYP1A"/>
</dbReference>
<comment type="subcellular location">
    <subcellularLocation>
        <location evidence="6">Cytoplasm</location>
    </subcellularLocation>
    <subcellularLocation>
        <location evidence="5">Endoplasmic reticulum membrane</location>
        <topology evidence="5">Peripheral membrane protein</topology>
    </subcellularLocation>
    <subcellularLocation>
        <location evidence="4">Microsome membrane</location>
        <topology evidence="4">Peripheral membrane protein</topology>
    </subcellularLocation>
</comment>
<evidence type="ECO:0000256" key="19">
    <source>
        <dbReference type="ARBA" id="ARBA00022848"/>
    </source>
</evidence>
<evidence type="ECO:0000256" key="26">
    <source>
        <dbReference type="ARBA" id="ARBA00023136"/>
    </source>
</evidence>
<dbReference type="Pfam" id="PF00017">
    <property type="entry name" value="SH2"/>
    <property type="match status" value="1"/>
</dbReference>
<evidence type="ECO:0000256" key="20">
    <source>
        <dbReference type="ARBA" id="ARBA00022859"/>
    </source>
</evidence>
<evidence type="ECO:0000256" key="10">
    <source>
        <dbReference type="ARBA" id="ARBA00022553"/>
    </source>
</evidence>
<keyword evidence="12 34" id="KW-0808">Transferase</keyword>
<evidence type="ECO:0000256" key="28">
    <source>
        <dbReference type="ARBA" id="ARBA00023211"/>
    </source>
</evidence>
<evidence type="ECO:0000256" key="12">
    <source>
        <dbReference type="ARBA" id="ARBA00022679"/>
    </source>
</evidence>
<evidence type="ECO:0000256" key="16">
    <source>
        <dbReference type="ARBA" id="ARBA00022824"/>
    </source>
</evidence>
<dbReference type="EC" id="2.7.10.2" evidence="34"/>
<evidence type="ECO:0000313" key="39">
    <source>
        <dbReference type="EMBL" id="TRZ13416.1"/>
    </source>
</evidence>
<dbReference type="Gene3D" id="3.30.505.10">
    <property type="entry name" value="SH2 domain"/>
    <property type="match status" value="1"/>
</dbReference>
<dbReference type="PANTHER" id="PTHR24289:SF21">
    <property type="entry name" value="CYTOCHROME P450 1A"/>
    <property type="match status" value="1"/>
</dbReference>
<evidence type="ECO:0000256" key="14">
    <source>
        <dbReference type="ARBA" id="ARBA00022741"/>
    </source>
</evidence>
<dbReference type="PROSITE" id="PS00107">
    <property type="entry name" value="PROTEIN_KINASE_ATP"/>
    <property type="match status" value="1"/>
</dbReference>
<evidence type="ECO:0000256" key="21">
    <source>
        <dbReference type="ARBA" id="ARBA00022999"/>
    </source>
</evidence>
<keyword evidence="11 30" id="KW-0349">Heme</keyword>
<dbReference type="GO" id="GO:0046677">
    <property type="term" value="P:response to antibiotic"/>
    <property type="evidence" value="ECO:0007669"/>
    <property type="project" value="UniProtKB-ARBA"/>
</dbReference>
<protein>
    <recommendedName>
        <fullName evidence="34">Tyrosine-protein kinase</fullName>
        <ecNumber evidence="34">2.7.10.2</ecNumber>
    </recommendedName>
</protein>
<dbReference type="GO" id="GO:0051239">
    <property type="term" value="P:regulation of multicellular organismal process"/>
    <property type="evidence" value="ECO:0007669"/>
    <property type="project" value="UniProtKB-ARBA"/>
</dbReference>
<evidence type="ECO:0000256" key="23">
    <source>
        <dbReference type="ARBA" id="ARBA00023004"/>
    </source>
</evidence>
<keyword evidence="15 34" id="KW-0418">Kinase</keyword>
<keyword evidence="21 31" id="KW-0727">SH2 domain</keyword>
<dbReference type="Pfam" id="PF07714">
    <property type="entry name" value="PK_Tyr_Ser-Thr"/>
    <property type="match status" value="1"/>
</dbReference>
<dbReference type="Gene3D" id="1.10.630.10">
    <property type="entry name" value="Cytochrome P450"/>
    <property type="match status" value="1"/>
</dbReference>
<dbReference type="GO" id="GO:0042448">
    <property type="term" value="P:progesterone metabolic process"/>
    <property type="evidence" value="ECO:0007669"/>
    <property type="project" value="TreeGrafter"/>
</dbReference>
<dbReference type="CDD" id="cd11769">
    <property type="entry name" value="SH3_CSK"/>
    <property type="match status" value="1"/>
</dbReference>
<feature type="domain" description="Protein kinase" evidence="38">
    <location>
        <begin position="708"/>
        <end position="963"/>
    </location>
</feature>
<dbReference type="GO" id="GO:0019825">
    <property type="term" value="F:oxygen binding"/>
    <property type="evidence" value="ECO:0007669"/>
    <property type="project" value="UniProtKB-ARBA"/>
</dbReference>
<dbReference type="FunFam" id="3.30.505.10:FF:000023">
    <property type="entry name" value="Tyrosine-protein kinase"/>
    <property type="match status" value="1"/>
</dbReference>
<dbReference type="Gene3D" id="3.30.200.20">
    <property type="entry name" value="Phosphorylase Kinase, domain 1"/>
    <property type="match status" value="1"/>
</dbReference>
<keyword evidence="18" id="KW-0460">Magnesium</keyword>
<evidence type="ECO:0000256" key="17">
    <source>
        <dbReference type="ARBA" id="ARBA00022840"/>
    </source>
</evidence>
<keyword evidence="28" id="KW-0464">Manganese</keyword>
<gene>
    <name evidence="39" type="ORF">HGM15179_013719</name>
</gene>
<dbReference type="Gene3D" id="1.10.510.10">
    <property type="entry name" value="Transferase(Phosphotransferase) domain 1"/>
    <property type="match status" value="1"/>
</dbReference>
<name>A0A8K1G7K1_9PASS</name>
<dbReference type="Pfam" id="PF00067">
    <property type="entry name" value="p450"/>
    <property type="match status" value="1"/>
</dbReference>
<dbReference type="PRINTS" id="PR00401">
    <property type="entry name" value="SH2DOMAIN"/>
</dbReference>
<comment type="catalytic activity">
    <reaction evidence="29 34">
        <text>L-tyrosyl-[protein] + ATP = O-phospho-L-tyrosyl-[protein] + ADP + H(+)</text>
        <dbReference type="Rhea" id="RHEA:10596"/>
        <dbReference type="Rhea" id="RHEA-COMP:10136"/>
        <dbReference type="Rhea" id="RHEA-COMP:20101"/>
        <dbReference type="ChEBI" id="CHEBI:15378"/>
        <dbReference type="ChEBI" id="CHEBI:30616"/>
        <dbReference type="ChEBI" id="CHEBI:46858"/>
        <dbReference type="ChEBI" id="CHEBI:61978"/>
        <dbReference type="ChEBI" id="CHEBI:456216"/>
        <dbReference type="EC" id="2.7.10.2"/>
    </reaction>
</comment>
<evidence type="ECO:0000256" key="33">
    <source>
        <dbReference type="PROSITE-ProRule" id="PRU10141"/>
    </source>
</evidence>
<reference evidence="39" key="1">
    <citation type="submission" date="2019-04" db="EMBL/GenBank/DDBJ databases">
        <title>Genome assembly of Zosterops borbonicus 15179.</title>
        <authorList>
            <person name="Leroy T."/>
            <person name="Anselmetti Y."/>
            <person name="Tilak M.-K."/>
            <person name="Nabholz B."/>
        </authorList>
    </citation>
    <scope>NUCLEOTIDE SEQUENCE</scope>
    <source>
        <strain evidence="39">HGM_15179</strain>
        <tissue evidence="39">Muscle</tissue>
    </source>
</reference>
<evidence type="ECO:0000256" key="4">
    <source>
        <dbReference type="ARBA" id="ARBA00004174"/>
    </source>
</evidence>
<dbReference type="EMBL" id="SWJQ01000511">
    <property type="protein sequence ID" value="TRZ13416.1"/>
    <property type="molecule type" value="Genomic_DNA"/>
</dbReference>
<keyword evidence="22" id="KW-0560">Oxidoreductase</keyword>
<keyword evidence="19" id="KW-0492">Microsome</keyword>
<dbReference type="InterPro" id="IPR011009">
    <property type="entry name" value="Kinase-like_dom_sf"/>
</dbReference>
<keyword evidence="13 30" id="KW-0479">Metal-binding</keyword>
<evidence type="ECO:0000256" key="7">
    <source>
        <dbReference type="ARBA" id="ARBA00010617"/>
    </source>
</evidence>